<dbReference type="InterPro" id="IPR026057">
    <property type="entry name" value="TBL_C"/>
</dbReference>
<dbReference type="GO" id="GO:0016020">
    <property type="term" value="C:membrane"/>
    <property type="evidence" value="ECO:0007669"/>
    <property type="project" value="UniProtKB-SubCell"/>
</dbReference>
<evidence type="ECO:0000256" key="4">
    <source>
        <dbReference type="ARBA" id="ARBA00022968"/>
    </source>
</evidence>
<dbReference type="Pfam" id="PF13839">
    <property type="entry name" value="PC-Esterase"/>
    <property type="match status" value="1"/>
</dbReference>
<reference evidence="10 11" key="1">
    <citation type="journal article" date="2014" name="PLoS ONE">
        <title>Global Analysis of Gene Expression Profiles in Physic Nut (Jatropha curcas L.) Seedlings Exposed to Salt Stress.</title>
        <authorList>
            <person name="Zhang L."/>
            <person name="Zhang C."/>
            <person name="Wu P."/>
            <person name="Chen Y."/>
            <person name="Li M."/>
            <person name="Jiang H."/>
            <person name="Wu G."/>
        </authorList>
    </citation>
    <scope>NUCLEOTIDE SEQUENCE [LARGE SCALE GENOMIC DNA]</scope>
    <source>
        <strain evidence="11">cv. GZQX0401</strain>
        <tissue evidence="10">Young leaves</tissue>
    </source>
</reference>
<dbReference type="Pfam" id="PF14416">
    <property type="entry name" value="PMR5N"/>
    <property type="match status" value="1"/>
</dbReference>
<dbReference type="GO" id="GO:0016413">
    <property type="term" value="F:O-acetyltransferase activity"/>
    <property type="evidence" value="ECO:0007669"/>
    <property type="project" value="InterPro"/>
</dbReference>
<keyword evidence="5" id="KW-1133">Transmembrane helix</keyword>
<dbReference type="InterPro" id="IPR025846">
    <property type="entry name" value="TBL_N"/>
</dbReference>
<evidence type="ECO:0000256" key="6">
    <source>
        <dbReference type="ARBA" id="ARBA00023136"/>
    </source>
</evidence>
<dbReference type="Proteomes" id="UP000027138">
    <property type="component" value="Unassembled WGS sequence"/>
</dbReference>
<accession>A0A067L7D3</accession>
<evidence type="ECO:0000256" key="7">
    <source>
        <dbReference type="SAM" id="MobiDB-lite"/>
    </source>
</evidence>
<keyword evidence="3" id="KW-0812">Transmembrane</keyword>
<evidence type="ECO:0000259" key="9">
    <source>
        <dbReference type="Pfam" id="PF14416"/>
    </source>
</evidence>
<dbReference type="GO" id="GO:0005794">
    <property type="term" value="C:Golgi apparatus"/>
    <property type="evidence" value="ECO:0007669"/>
    <property type="project" value="TreeGrafter"/>
</dbReference>
<protein>
    <submittedName>
        <fullName evidence="10">Uncharacterized protein</fullName>
    </submittedName>
</protein>
<feature type="domain" description="Trichome birefringence-like N-terminal" evidence="9">
    <location>
        <begin position="58"/>
        <end position="110"/>
    </location>
</feature>
<feature type="compositionally biased region" description="Basic and acidic residues" evidence="7">
    <location>
        <begin position="16"/>
        <end position="29"/>
    </location>
</feature>
<name>A0A067L7D3_JATCU</name>
<dbReference type="InterPro" id="IPR029962">
    <property type="entry name" value="TBL"/>
</dbReference>
<evidence type="ECO:0000256" key="5">
    <source>
        <dbReference type="ARBA" id="ARBA00022989"/>
    </source>
</evidence>
<evidence type="ECO:0000256" key="2">
    <source>
        <dbReference type="ARBA" id="ARBA00007727"/>
    </source>
</evidence>
<comment type="similarity">
    <text evidence="2">Belongs to the PC-esterase family. TBL subfamily.</text>
</comment>
<comment type="subcellular location">
    <subcellularLocation>
        <location evidence="1">Membrane</location>
        <topology evidence="1">Single-pass membrane protein</topology>
    </subcellularLocation>
</comment>
<evidence type="ECO:0000259" key="8">
    <source>
        <dbReference type="Pfam" id="PF13839"/>
    </source>
</evidence>
<dbReference type="EMBL" id="KK914254">
    <property type="protein sequence ID" value="KDP44302.1"/>
    <property type="molecule type" value="Genomic_DNA"/>
</dbReference>
<feature type="domain" description="Trichome birefringence-like C-terminal" evidence="8">
    <location>
        <begin position="111"/>
        <end position="396"/>
    </location>
</feature>
<evidence type="ECO:0000256" key="3">
    <source>
        <dbReference type="ARBA" id="ARBA00022692"/>
    </source>
</evidence>
<dbReference type="PANTHER" id="PTHR32285:SF248">
    <property type="entry name" value="PROTEIN TRICHOME BIREFRINGENCE"/>
    <property type="match status" value="1"/>
</dbReference>
<keyword evidence="11" id="KW-1185">Reference proteome</keyword>
<gene>
    <name evidence="10" type="ORF">JCGZ_19169</name>
</gene>
<dbReference type="OrthoDB" id="630188at2759"/>
<feature type="compositionally biased region" description="Polar residues" evidence="7">
    <location>
        <begin position="1"/>
        <end position="13"/>
    </location>
</feature>
<keyword evidence="4" id="KW-0735">Signal-anchor</keyword>
<evidence type="ECO:0000313" key="10">
    <source>
        <dbReference type="EMBL" id="KDP44302.1"/>
    </source>
</evidence>
<proteinExistence type="inferred from homology"/>
<dbReference type="STRING" id="180498.A0A067L7D3"/>
<dbReference type="AlphaFoldDB" id="A0A067L7D3"/>
<organism evidence="10 11">
    <name type="scientific">Jatropha curcas</name>
    <name type="common">Barbados nut</name>
    <dbReference type="NCBI Taxonomy" id="180498"/>
    <lineage>
        <taxon>Eukaryota</taxon>
        <taxon>Viridiplantae</taxon>
        <taxon>Streptophyta</taxon>
        <taxon>Embryophyta</taxon>
        <taxon>Tracheophyta</taxon>
        <taxon>Spermatophyta</taxon>
        <taxon>Magnoliopsida</taxon>
        <taxon>eudicotyledons</taxon>
        <taxon>Gunneridae</taxon>
        <taxon>Pentapetalae</taxon>
        <taxon>rosids</taxon>
        <taxon>fabids</taxon>
        <taxon>Malpighiales</taxon>
        <taxon>Euphorbiaceae</taxon>
        <taxon>Crotonoideae</taxon>
        <taxon>Jatropheae</taxon>
        <taxon>Jatropha</taxon>
    </lineage>
</organism>
<dbReference type="PANTHER" id="PTHR32285">
    <property type="entry name" value="PROTEIN TRICHOME BIREFRINGENCE-LIKE 9-RELATED"/>
    <property type="match status" value="1"/>
</dbReference>
<keyword evidence="6" id="KW-0472">Membrane</keyword>
<feature type="compositionally biased region" description="Basic residues" evidence="7">
    <location>
        <begin position="30"/>
        <end position="49"/>
    </location>
</feature>
<feature type="region of interest" description="Disordered" evidence="7">
    <location>
        <begin position="1"/>
        <end position="50"/>
    </location>
</feature>
<sequence>MSSQSVTNDSSNGYPEKQKEKETKKNDKARSKKLKKSVPKRMRNRKGKDKKWVERMRNCNIFDGRWVKDDSYPLYEPGSCPHIDEPFNCFVNGRPDNGYERYRWQPNHCNIPRLNGKYMLEILRGKRVVFIGDSLNRNMWESMVCTLRNAAKDKNKVYEASGIDEFKKEGSYSFVFQDYNFTVEFSRSNFLVEEWEIPQTNGSVKETLRIDMLERSVDKYKNADVLVFNTGHWWTHEKTSSGKDFYQEGDHVYDELKVEIAFRKAMTTWVRWVEANVDPFKTLVVFRSYSVSHFRGGVWNSGGHCDGETEPLKDETEFEADPFLVPILESVIEEMKAPVFFLNVTRMTNFRKDAHPSIYREQDIPEEEKRSPLKHQDCSHWCLPGVPDTWTEIIYAQLLLKHKQRKQQRHVRSSNKHGF</sequence>
<evidence type="ECO:0000256" key="1">
    <source>
        <dbReference type="ARBA" id="ARBA00004167"/>
    </source>
</evidence>
<evidence type="ECO:0000313" key="11">
    <source>
        <dbReference type="Proteomes" id="UP000027138"/>
    </source>
</evidence>